<sequence>MVRHPSSADVSALLENHGIGAISTQHSKGQGMAVPMDLVMKAWSANEYWSISAQLIPPTEATTTAG</sequence>
<dbReference type="AlphaFoldDB" id="A0A7I7SNJ5"/>
<gene>
    <name evidence="1" type="ORF">MSAR_14740</name>
</gene>
<dbReference type="Proteomes" id="UP000466445">
    <property type="component" value="Chromosome"/>
</dbReference>
<keyword evidence="2" id="KW-1185">Reference proteome</keyword>
<name>A0A7I7SNJ5_9MYCO</name>
<evidence type="ECO:0000313" key="2">
    <source>
        <dbReference type="Proteomes" id="UP000466445"/>
    </source>
</evidence>
<proteinExistence type="predicted"/>
<dbReference type="KEGG" id="msar:MSAR_14740"/>
<accession>A0A7I7SNJ5</accession>
<protein>
    <submittedName>
        <fullName evidence="1">Uncharacterized protein</fullName>
    </submittedName>
</protein>
<organism evidence="1 2">
    <name type="scientific">Mycolicibacterium sarraceniae</name>
    <dbReference type="NCBI Taxonomy" id="1534348"/>
    <lineage>
        <taxon>Bacteria</taxon>
        <taxon>Bacillati</taxon>
        <taxon>Actinomycetota</taxon>
        <taxon>Actinomycetes</taxon>
        <taxon>Mycobacteriales</taxon>
        <taxon>Mycobacteriaceae</taxon>
        <taxon>Mycolicibacterium</taxon>
    </lineage>
</organism>
<dbReference type="EMBL" id="AP022595">
    <property type="protein sequence ID" value="BBY58338.1"/>
    <property type="molecule type" value="Genomic_DNA"/>
</dbReference>
<dbReference type="RefSeq" id="WP_163695787.1">
    <property type="nucleotide sequence ID" value="NZ_AP022595.1"/>
</dbReference>
<reference evidence="1 2" key="1">
    <citation type="journal article" date="2019" name="Emerg. Microbes Infect.">
        <title>Comprehensive subspecies identification of 175 nontuberculous mycobacteria species based on 7547 genomic profiles.</title>
        <authorList>
            <person name="Matsumoto Y."/>
            <person name="Kinjo T."/>
            <person name="Motooka D."/>
            <person name="Nabeya D."/>
            <person name="Jung N."/>
            <person name="Uechi K."/>
            <person name="Horii T."/>
            <person name="Iida T."/>
            <person name="Fujita J."/>
            <person name="Nakamura S."/>
        </authorList>
    </citation>
    <scope>NUCLEOTIDE SEQUENCE [LARGE SCALE GENOMIC DNA]</scope>
    <source>
        <strain evidence="1 2">JCM 30395</strain>
    </source>
</reference>
<evidence type="ECO:0000313" key="1">
    <source>
        <dbReference type="EMBL" id="BBY58338.1"/>
    </source>
</evidence>